<dbReference type="EMBL" id="BT042411">
    <property type="protein sequence ID" value="ACF87416.1"/>
    <property type="molecule type" value="mRNA"/>
</dbReference>
<name>B4FZ73_MAIZE</name>
<sequence length="38" mass="4264">MKDCLILLLLSVVEVDIAAYSVNVIILCCGIIMWRRPS</sequence>
<feature type="transmembrane region" description="Helical" evidence="1">
    <location>
        <begin position="6"/>
        <end position="34"/>
    </location>
</feature>
<keyword evidence="1" id="KW-0812">Transmembrane</keyword>
<organism evidence="2">
    <name type="scientific">Zea mays</name>
    <name type="common">Maize</name>
    <dbReference type="NCBI Taxonomy" id="4577"/>
    <lineage>
        <taxon>Eukaryota</taxon>
        <taxon>Viridiplantae</taxon>
        <taxon>Streptophyta</taxon>
        <taxon>Embryophyta</taxon>
        <taxon>Tracheophyta</taxon>
        <taxon>Spermatophyta</taxon>
        <taxon>Magnoliopsida</taxon>
        <taxon>Liliopsida</taxon>
        <taxon>Poales</taxon>
        <taxon>Poaceae</taxon>
        <taxon>PACMAD clade</taxon>
        <taxon>Panicoideae</taxon>
        <taxon>Andropogonodae</taxon>
        <taxon>Andropogoneae</taxon>
        <taxon>Tripsacinae</taxon>
        <taxon>Zea</taxon>
    </lineage>
</organism>
<evidence type="ECO:0000256" key="1">
    <source>
        <dbReference type="SAM" id="Phobius"/>
    </source>
</evidence>
<accession>B4FZ73</accession>
<keyword evidence="1" id="KW-1133">Transmembrane helix</keyword>
<proteinExistence type="evidence at transcript level"/>
<keyword evidence="1" id="KW-0472">Membrane</keyword>
<protein>
    <submittedName>
        <fullName evidence="2">Uncharacterized protein</fullName>
    </submittedName>
</protein>
<evidence type="ECO:0000313" key="2">
    <source>
        <dbReference type="EMBL" id="ACF87416.1"/>
    </source>
</evidence>
<dbReference type="AlphaFoldDB" id="B4FZ73"/>
<reference evidence="2" key="1">
    <citation type="journal article" date="2009" name="PLoS Genet.">
        <title>Sequencing, mapping, and analysis of 27,455 maize full-length cDNAs.</title>
        <authorList>
            <person name="Soderlund C."/>
            <person name="Descour A."/>
            <person name="Kudrna D."/>
            <person name="Bomhoff M."/>
            <person name="Boyd L."/>
            <person name="Currie J."/>
            <person name="Angelova A."/>
            <person name="Collura K."/>
            <person name="Wissotski M."/>
            <person name="Ashley E."/>
            <person name="Morrow D."/>
            <person name="Fernandes J."/>
            <person name="Walbot V."/>
            <person name="Yu Y."/>
        </authorList>
    </citation>
    <scope>NUCLEOTIDE SEQUENCE</scope>
    <source>
        <strain evidence="2">B73</strain>
    </source>
</reference>